<geneLocation type="plasmid" evidence="2 3">
    <name>NT26_p2</name>
</geneLocation>
<evidence type="ECO:0000313" key="2">
    <source>
        <dbReference type="EMBL" id="CCF22402.1"/>
    </source>
</evidence>
<sequence>MVTASPSSKDAFPMLMISHDEDDRLSPGEAGEHIETTPNIALPNIPGRDQHIEVGPGRGEGSRKGHGFRVQIGHDPELWQCGSFLVCGVSRPVRRRTRSPT</sequence>
<evidence type="ECO:0000313" key="3">
    <source>
        <dbReference type="Proteomes" id="UP000010792"/>
    </source>
</evidence>
<proteinExistence type="predicted"/>
<dbReference type="EMBL" id="FO082822">
    <property type="protein sequence ID" value="CCF22402.1"/>
    <property type="molecule type" value="Genomic_DNA"/>
</dbReference>
<gene>
    <name evidence="2" type="ORF">NT26_p20016</name>
</gene>
<organism evidence="2 3">
    <name type="scientific">Pseudorhizobium banfieldiae</name>
    <dbReference type="NCBI Taxonomy" id="1125847"/>
    <lineage>
        <taxon>Bacteria</taxon>
        <taxon>Pseudomonadati</taxon>
        <taxon>Pseudomonadota</taxon>
        <taxon>Alphaproteobacteria</taxon>
        <taxon>Hyphomicrobiales</taxon>
        <taxon>Rhizobiaceae</taxon>
        <taxon>Rhizobium/Agrobacterium group</taxon>
        <taxon>Pseudorhizobium</taxon>
    </lineage>
</organism>
<protein>
    <submittedName>
        <fullName evidence="2">Uncharacterized protein</fullName>
    </submittedName>
</protein>
<dbReference type="Proteomes" id="UP000010792">
    <property type="component" value="Plasmid NT26_p2"/>
</dbReference>
<evidence type="ECO:0000256" key="1">
    <source>
        <dbReference type="SAM" id="MobiDB-lite"/>
    </source>
</evidence>
<feature type="region of interest" description="Disordered" evidence="1">
    <location>
        <begin position="21"/>
        <end position="69"/>
    </location>
</feature>
<dbReference type="AlphaFoldDB" id="L0NNS3"/>
<keyword evidence="2" id="KW-0614">Plasmid</keyword>
<accession>L0NNS3</accession>
<reference evidence="2 3" key="1">
    <citation type="journal article" date="2013" name="Genome Biol. Evol.">
        <title>Life in an arsenic-containing gold mine: genome and physiology of the autotrophic arsenite-oxidizing bacterium rhizobium sp. NT-26.</title>
        <authorList>
            <person name="Andres J."/>
            <person name="Arsene-Ploetze F."/>
            <person name="Barbe V."/>
            <person name="Brochier-Armanet C."/>
            <person name="Cleiss-Arnold J."/>
            <person name="Coppee J.Y."/>
            <person name="Dillies M.A."/>
            <person name="Geist"/>
            <person name="L"/>
            <person name="Joublin A."/>
            <person name="Koechler S."/>
            <person name="Lassalle F."/>
            <person name="Marchal M."/>
            <person name="Medigue C."/>
            <person name="Muller D."/>
            <person name="Nesme X."/>
            <person name="Plewniak F."/>
            <person name="Proux C."/>
            <person name="Ramirez-Bahena M.H."/>
            <person name="Schenowitz C."/>
            <person name="Sismeiro O."/>
            <person name="Vallenet D."/>
            <person name="Santini J.M."/>
            <person name="Bertin P.N."/>
        </authorList>
    </citation>
    <scope>NUCLEOTIDE SEQUENCE [LARGE SCALE GENOMIC DNA]</scope>
    <source>
        <strain evidence="2 3">NT-26</strain>
        <plasmid evidence="2 3">NT26_p2</plasmid>
    </source>
</reference>
<keyword evidence="3" id="KW-1185">Reference proteome</keyword>
<name>L0NNS3_9HYPH</name>
<dbReference type="KEGG" id="rht:NT26_p20016"/>
<feature type="compositionally biased region" description="Basic and acidic residues" evidence="1">
    <location>
        <begin position="21"/>
        <end position="35"/>
    </location>
</feature>